<dbReference type="NCBIfam" id="TIGR00067">
    <property type="entry name" value="glut_race"/>
    <property type="match status" value="1"/>
</dbReference>
<proteinExistence type="inferred from homology"/>
<dbReference type="InterPro" id="IPR018187">
    <property type="entry name" value="Asp/Glu_racemase_AS_1"/>
</dbReference>
<comment type="pathway">
    <text evidence="7">Cell wall biogenesis; peptidoglycan biosynthesis.</text>
</comment>
<gene>
    <name evidence="7" type="primary">murI</name>
    <name evidence="8" type="ORF">FC87_GL000019</name>
</gene>
<keyword evidence="5 7" id="KW-0413">Isomerase</keyword>
<dbReference type="Pfam" id="PF01177">
    <property type="entry name" value="Asp_Glu_race"/>
    <property type="match status" value="1"/>
</dbReference>
<dbReference type="GO" id="GO:0008360">
    <property type="term" value="P:regulation of cell shape"/>
    <property type="evidence" value="ECO:0007669"/>
    <property type="project" value="UniProtKB-KW"/>
</dbReference>
<dbReference type="GO" id="GO:0008881">
    <property type="term" value="F:glutamate racemase activity"/>
    <property type="evidence" value="ECO:0007669"/>
    <property type="project" value="UniProtKB-UniRule"/>
</dbReference>
<dbReference type="PANTHER" id="PTHR21198">
    <property type="entry name" value="GLUTAMATE RACEMASE"/>
    <property type="match status" value="1"/>
</dbReference>
<evidence type="ECO:0000256" key="5">
    <source>
        <dbReference type="ARBA" id="ARBA00023235"/>
    </source>
</evidence>
<evidence type="ECO:0000256" key="7">
    <source>
        <dbReference type="HAMAP-Rule" id="MF_00258"/>
    </source>
</evidence>
<dbReference type="InterPro" id="IPR015942">
    <property type="entry name" value="Asp/Glu/hydantoin_racemase"/>
</dbReference>
<comment type="function">
    <text evidence="7">Provides the (R)-glutamate required for cell wall biosynthesis.</text>
</comment>
<keyword evidence="4 7" id="KW-0573">Peptidoglycan synthesis</keyword>
<feature type="active site" description="Proton donor/acceptor" evidence="7">
    <location>
        <position position="184"/>
    </location>
</feature>
<comment type="similarity">
    <text evidence="7">Belongs to the aspartate/glutamate racemases family.</text>
</comment>
<dbReference type="EMBL" id="AYZI01000001">
    <property type="protein sequence ID" value="KRM92407.1"/>
    <property type="molecule type" value="Genomic_DNA"/>
</dbReference>
<keyword evidence="6 7" id="KW-0961">Cell wall biogenesis/degradation</keyword>
<dbReference type="InterPro" id="IPR004391">
    <property type="entry name" value="Glu_race"/>
</dbReference>
<dbReference type="Proteomes" id="UP000051586">
    <property type="component" value="Unassembled WGS sequence"/>
</dbReference>
<organism evidence="8 9">
    <name type="scientific">Fructilactobacillus florum DSM 22689 = JCM 16035</name>
    <dbReference type="NCBI Taxonomy" id="1423745"/>
    <lineage>
        <taxon>Bacteria</taxon>
        <taxon>Bacillati</taxon>
        <taxon>Bacillota</taxon>
        <taxon>Bacilli</taxon>
        <taxon>Lactobacillales</taxon>
        <taxon>Lactobacillaceae</taxon>
        <taxon>Fructilactobacillus</taxon>
    </lineage>
</organism>
<evidence type="ECO:0000256" key="1">
    <source>
        <dbReference type="ARBA" id="ARBA00001602"/>
    </source>
</evidence>
<evidence type="ECO:0000313" key="8">
    <source>
        <dbReference type="EMBL" id="KRM92407.1"/>
    </source>
</evidence>
<evidence type="ECO:0000256" key="4">
    <source>
        <dbReference type="ARBA" id="ARBA00022984"/>
    </source>
</evidence>
<dbReference type="GO" id="GO:0071555">
    <property type="term" value="P:cell wall organization"/>
    <property type="evidence" value="ECO:0007669"/>
    <property type="project" value="UniProtKB-KW"/>
</dbReference>
<dbReference type="SUPFAM" id="SSF53681">
    <property type="entry name" value="Aspartate/glutamate racemase"/>
    <property type="match status" value="2"/>
</dbReference>
<protein>
    <recommendedName>
        <fullName evidence="2 7">Glutamate racemase</fullName>
        <ecNumber evidence="2 7">5.1.1.3</ecNumber>
    </recommendedName>
</protein>
<dbReference type="PROSITE" id="PS00924">
    <property type="entry name" value="ASP_GLU_RACEMASE_2"/>
    <property type="match status" value="1"/>
</dbReference>
<accession>A0A0R2CLU4</accession>
<dbReference type="PROSITE" id="PS00923">
    <property type="entry name" value="ASP_GLU_RACEMASE_1"/>
    <property type="match status" value="1"/>
</dbReference>
<feature type="binding site" evidence="7">
    <location>
        <begin position="74"/>
        <end position="75"/>
    </location>
    <ligand>
        <name>substrate</name>
    </ligand>
</feature>
<dbReference type="InterPro" id="IPR001920">
    <property type="entry name" value="Asp/Glu_race"/>
</dbReference>
<dbReference type="UniPathway" id="UPA00219"/>
<dbReference type="STRING" id="1423745.GCA_001311215_00651"/>
<feature type="active site" description="Proton donor/acceptor" evidence="7">
    <location>
        <position position="73"/>
    </location>
</feature>
<dbReference type="InterPro" id="IPR033134">
    <property type="entry name" value="Asp/Glu_racemase_AS_2"/>
</dbReference>
<dbReference type="GO" id="GO:0009252">
    <property type="term" value="P:peptidoglycan biosynthetic process"/>
    <property type="evidence" value="ECO:0007669"/>
    <property type="project" value="UniProtKB-UniRule"/>
</dbReference>
<dbReference type="PANTHER" id="PTHR21198:SF2">
    <property type="entry name" value="GLUTAMATE RACEMASE"/>
    <property type="match status" value="1"/>
</dbReference>
<reference evidence="8 9" key="1">
    <citation type="journal article" date="2015" name="Genome Announc.">
        <title>Expanding the biotechnology potential of lactobacilli through comparative genomics of 213 strains and associated genera.</title>
        <authorList>
            <person name="Sun Z."/>
            <person name="Harris H.M."/>
            <person name="McCann A."/>
            <person name="Guo C."/>
            <person name="Argimon S."/>
            <person name="Zhang W."/>
            <person name="Yang X."/>
            <person name="Jeffery I.B."/>
            <person name="Cooney J.C."/>
            <person name="Kagawa T.F."/>
            <person name="Liu W."/>
            <person name="Song Y."/>
            <person name="Salvetti E."/>
            <person name="Wrobel A."/>
            <person name="Rasinkangas P."/>
            <person name="Parkhill J."/>
            <person name="Rea M.C."/>
            <person name="O'Sullivan O."/>
            <person name="Ritari J."/>
            <person name="Douillard F.P."/>
            <person name="Paul Ross R."/>
            <person name="Yang R."/>
            <person name="Briner A.E."/>
            <person name="Felis G.E."/>
            <person name="de Vos W.M."/>
            <person name="Barrangou R."/>
            <person name="Klaenhammer T.R."/>
            <person name="Caufield P.W."/>
            <person name="Cui Y."/>
            <person name="Zhang H."/>
            <person name="O'Toole P.W."/>
        </authorList>
    </citation>
    <scope>NUCLEOTIDE SEQUENCE [LARGE SCALE GENOMIC DNA]</scope>
    <source>
        <strain evidence="8 9">DSM 22689</strain>
    </source>
</reference>
<dbReference type="Gene3D" id="3.40.50.1860">
    <property type="match status" value="2"/>
</dbReference>
<feature type="binding site" evidence="7">
    <location>
        <begin position="42"/>
        <end position="43"/>
    </location>
    <ligand>
        <name>substrate</name>
    </ligand>
</feature>
<comment type="catalytic activity">
    <reaction evidence="1 7">
        <text>L-glutamate = D-glutamate</text>
        <dbReference type="Rhea" id="RHEA:12813"/>
        <dbReference type="ChEBI" id="CHEBI:29985"/>
        <dbReference type="ChEBI" id="CHEBI:29986"/>
        <dbReference type="EC" id="5.1.1.3"/>
    </reaction>
</comment>
<dbReference type="PATRIC" id="fig|1423745.4.peg.23"/>
<evidence type="ECO:0000256" key="2">
    <source>
        <dbReference type="ARBA" id="ARBA00013090"/>
    </source>
</evidence>
<dbReference type="EC" id="5.1.1.3" evidence="2 7"/>
<keyword evidence="3 7" id="KW-0133">Cell shape</keyword>
<evidence type="ECO:0000256" key="6">
    <source>
        <dbReference type="ARBA" id="ARBA00023316"/>
    </source>
</evidence>
<evidence type="ECO:0000313" key="9">
    <source>
        <dbReference type="Proteomes" id="UP000051586"/>
    </source>
</evidence>
<evidence type="ECO:0000256" key="3">
    <source>
        <dbReference type="ARBA" id="ARBA00022960"/>
    </source>
</evidence>
<feature type="binding site" evidence="7">
    <location>
        <begin position="10"/>
        <end position="11"/>
    </location>
    <ligand>
        <name>substrate</name>
    </ligand>
</feature>
<comment type="caution">
    <text evidence="8">The sequence shown here is derived from an EMBL/GenBank/DDBJ whole genome shotgun (WGS) entry which is preliminary data.</text>
</comment>
<dbReference type="RefSeq" id="WP_056961266.1">
    <property type="nucleotide sequence ID" value="NZ_AYZI01000001.1"/>
</dbReference>
<dbReference type="HAMAP" id="MF_00258">
    <property type="entry name" value="Glu_racemase"/>
    <property type="match status" value="1"/>
</dbReference>
<sequence length="271" mass="29350">MQSAPIAMMDSGVGGLTVLKTALRTFPQEQFLFLGDEQHLPYGEKSPTAVRAYSSAIGSFFVRQQAKLMIVACNTATSVALASLQNTLPIPVIGVIEPGSRAAVQATRNHQIGVIATRGTVASHAYRDAIHQLDPTCEVVELACPKLIPLVEAGNYQTSIDQKIVRESLAPLLQSKIDTLILGCTHFPIISSLIQQAVAPQVRLIDPGIATIATAQQLLDNENQLEKTGSGSCRFYTTANPNRFAQVASQWLNRKVVAQLIDYQQLQTNDK</sequence>
<dbReference type="FunFam" id="3.40.50.1860:FF:000001">
    <property type="entry name" value="Glutamate racemase"/>
    <property type="match status" value="1"/>
</dbReference>
<dbReference type="AlphaFoldDB" id="A0A0R2CLU4"/>
<name>A0A0R2CLU4_9LACO</name>
<feature type="binding site" evidence="7">
    <location>
        <begin position="185"/>
        <end position="186"/>
    </location>
    <ligand>
        <name>substrate</name>
    </ligand>
</feature>